<gene>
    <name evidence="1" type="ORF">PIB30_110621</name>
</gene>
<evidence type="ECO:0000313" key="2">
    <source>
        <dbReference type="Proteomes" id="UP001341840"/>
    </source>
</evidence>
<accession>A0ABU6R1Q3</accession>
<sequence>IIQKLCSLKIQILQIVTLSQQARDPTVSKSLTLTLQREFPQRKVSFRKSTQCLIRYTRTRQIKTSQILQTHQCINELQCHIATSNFLISLKADNQRSQSGSLADRIGKANLTFLTSREGFKSNNLF</sequence>
<dbReference type="Proteomes" id="UP001341840">
    <property type="component" value="Unassembled WGS sequence"/>
</dbReference>
<comment type="caution">
    <text evidence="1">The sequence shown here is derived from an EMBL/GenBank/DDBJ whole genome shotgun (WGS) entry which is preliminary data.</text>
</comment>
<reference evidence="1 2" key="1">
    <citation type="journal article" date="2023" name="Plants (Basel)">
        <title>Bridging the Gap: Combining Genomics and Transcriptomics Approaches to Understand Stylosanthes scabra, an Orphan Legume from the Brazilian Caatinga.</title>
        <authorList>
            <person name="Ferreira-Neto J.R.C."/>
            <person name="da Silva M.D."/>
            <person name="Binneck E."/>
            <person name="de Melo N.F."/>
            <person name="da Silva R.H."/>
            <person name="de Melo A.L.T.M."/>
            <person name="Pandolfi V."/>
            <person name="Bustamante F.O."/>
            <person name="Brasileiro-Vidal A.C."/>
            <person name="Benko-Iseppon A.M."/>
        </authorList>
    </citation>
    <scope>NUCLEOTIDE SEQUENCE [LARGE SCALE GENOMIC DNA]</scope>
    <source>
        <tissue evidence="1">Leaves</tissue>
    </source>
</reference>
<dbReference type="EMBL" id="JASCZI010006390">
    <property type="protein sequence ID" value="MED6117510.1"/>
    <property type="molecule type" value="Genomic_DNA"/>
</dbReference>
<organism evidence="1 2">
    <name type="scientific">Stylosanthes scabra</name>
    <dbReference type="NCBI Taxonomy" id="79078"/>
    <lineage>
        <taxon>Eukaryota</taxon>
        <taxon>Viridiplantae</taxon>
        <taxon>Streptophyta</taxon>
        <taxon>Embryophyta</taxon>
        <taxon>Tracheophyta</taxon>
        <taxon>Spermatophyta</taxon>
        <taxon>Magnoliopsida</taxon>
        <taxon>eudicotyledons</taxon>
        <taxon>Gunneridae</taxon>
        <taxon>Pentapetalae</taxon>
        <taxon>rosids</taxon>
        <taxon>fabids</taxon>
        <taxon>Fabales</taxon>
        <taxon>Fabaceae</taxon>
        <taxon>Papilionoideae</taxon>
        <taxon>50 kb inversion clade</taxon>
        <taxon>dalbergioids sensu lato</taxon>
        <taxon>Dalbergieae</taxon>
        <taxon>Pterocarpus clade</taxon>
        <taxon>Stylosanthes</taxon>
    </lineage>
</organism>
<name>A0ABU6R1Q3_9FABA</name>
<proteinExistence type="predicted"/>
<evidence type="ECO:0000313" key="1">
    <source>
        <dbReference type="EMBL" id="MED6117510.1"/>
    </source>
</evidence>
<feature type="non-terminal residue" evidence="1">
    <location>
        <position position="1"/>
    </location>
</feature>
<keyword evidence="2" id="KW-1185">Reference proteome</keyword>
<protein>
    <submittedName>
        <fullName evidence="1">Uncharacterized protein</fullName>
    </submittedName>
</protein>